<evidence type="ECO:0000313" key="2">
    <source>
        <dbReference type="EMBL" id="CDY32657.1"/>
    </source>
</evidence>
<dbReference type="PANTHER" id="PTHR33356">
    <property type="entry name" value="TIP41-LIKE PROTEIN"/>
    <property type="match status" value="1"/>
</dbReference>
<dbReference type="EMBL" id="LK032298">
    <property type="protein sequence ID" value="CDY32657.1"/>
    <property type="molecule type" value="Genomic_DNA"/>
</dbReference>
<dbReference type="AlphaFoldDB" id="A0A078H5C4"/>
<dbReference type="Proteomes" id="UP000028999">
    <property type="component" value="Unassembled WGS sequence"/>
</dbReference>
<dbReference type="Gramene" id="CDY32657">
    <property type="protein sequence ID" value="CDY32657"/>
    <property type="gene ID" value="GSBRNA2T00052697001"/>
</dbReference>
<keyword evidence="3" id="KW-1185">Reference proteome</keyword>
<reference evidence="2 3" key="1">
    <citation type="journal article" date="2014" name="Science">
        <title>Plant genetics. Early allopolyploid evolution in the post-Neolithic Brassica napus oilseed genome.</title>
        <authorList>
            <person name="Chalhoub B."/>
            <person name="Denoeud F."/>
            <person name="Liu S."/>
            <person name="Parkin I.A."/>
            <person name="Tang H."/>
            <person name="Wang X."/>
            <person name="Chiquet J."/>
            <person name="Belcram H."/>
            <person name="Tong C."/>
            <person name="Samans B."/>
            <person name="Correa M."/>
            <person name="Da Silva C."/>
            <person name="Just J."/>
            <person name="Falentin C."/>
            <person name="Koh C.S."/>
            <person name="Le Clainche I."/>
            <person name="Bernard M."/>
            <person name="Bento P."/>
            <person name="Noel B."/>
            <person name="Labadie K."/>
            <person name="Alberti A."/>
            <person name="Charles M."/>
            <person name="Arnaud D."/>
            <person name="Guo H."/>
            <person name="Daviaud C."/>
            <person name="Alamery S."/>
            <person name="Jabbari K."/>
            <person name="Zhao M."/>
            <person name="Edger P.P."/>
            <person name="Chelaifa H."/>
            <person name="Tack D."/>
            <person name="Lassalle G."/>
            <person name="Mestiri I."/>
            <person name="Schnel N."/>
            <person name="Le Paslier M.C."/>
            <person name="Fan G."/>
            <person name="Renault V."/>
            <person name="Bayer P.E."/>
            <person name="Golicz A.A."/>
            <person name="Manoli S."/>
            <person name="Lee T.H."/>
            <person name="Thi V.H."/>
            <person name="Chalabi S."/>
            <person name="Hu Q."/>
            <person name="Fan C."/>
            <person name="Tollenaere R."/>
            <person name="Lu Y."/>
            <person name="Battail C."/>
            <person name="Shen J."/>
            <person name="Sidebottom C.H."/>
            <person name="Wang X."/>
            <person name="Canaguier A."/>
            <person name="Chauveau A."/>
            <person name="Berard A."/>
            <person name="Deniot G."/>
            <person name="Guan M."/>
            <person name="Liu Z."/>
            <person name="Sun F."/>
            <person name="Lim Y.P."/>
            <person name="Lyons E."/>
            <person name="Town C.D."/>
            <person name="Bancroft I."/>
            <person name="Wang X."/>
            <person name="Meng J."/>
            <person name="Ma J."/>
            <person name="Pires J.C."/>
            <person name="King G.J."/>
            <person name="Brunel D."/>
            <person name="Delourme R."/>
            <person name="Renard M."/>
            <person name="Aury J.M."/>
            <person name="Adams K.L."/>
            <person name="Batley J."/>
            <person name="Snowdon R.J."/>
            <person name="Tost J."/>
            <person name="Edwards D."/>
            <person name="Zhou Y."/>
            <person name="Hua W."/>
            <person name="Sharpe A.G."/>
            <person name="Paterson A.H."/>
            <person name="Guan C."/>
            <person name="Wincker P."/>
        </authorList>
    </citation>
    <scope>NUCLEOTIDE SEQUENCE [LARGE SCALE GENOMIC DNA]</scope>
    <source>
        <strain evidence="3">cv. Darmor-bzh</strain>
    </source>
</reference>
<feature type="region of interest" description="Disordered" evidence="1">
    <location>
        <begin position="63"/>
        <end position="111"/>
    </location>
</feature>
<dbReference type="PaxDb" id="3708-A0A078H5C4"/>
<evidence type="ECO:0000256" key="1">
    <source>
        <dbReference type="SAM" id="MobiDB-lite"/>
    </source>
</evidence>
<organism evidence="2 3">
    <name type="scientific">Brassica napus</name>
    <name type="common">Rape</name>
    <dbReference type="NCBI Taxonomy" id="3708"/>
    <lineage>
        <taxon>Eukaryota</taxon>
        <taxon>Viridiplantae</taxon>
        <taxon>Streptophyta</taxon>
        <taxon>Embryophyta</taxon>
        <taxon>Tracheophyta</taxon>
        <taxon>Spermatophyta</taxon>
        <taxon>Magnoliopsida</taxon>
        <taxon>eudicotyledons</taxon>
        <taxon>Gunneridae</taxon>
        <taxon>Pentapetalae</taxon>
        <taxon>rosids</taxon>
        <taxon>malvids</taxon>
        <taxon>Brassicales</taxon>
        <taxon>Brassicaceae</taxon>
        <taxon>Brassiceae</taxon>
        <taxon>Brassica</taxon>
    </lineage>
</organism>
<dbReference type="PANTHER" id="PTHR33356:SF16">
    <property type="entry name" value="G PATCH DOMAIN PROTEIN"/>
    <property type="match status" value="1"/>
</dbReference>
<feature type="region of interest" description="Disordered" evidence="1">
    <location>
        <begin position="264"/>
        <end position="302"/>
    </location>
</feature>
<feature type="compositionally biased region" description="Polar residues" evidence="1">
    <location>
        <begin position="264"/>
        <end position="290"/>
    </location>
</feature>
<proteinExistence type="predicted"/>
<evidence type="ECO:0000313" key="3">
    <source>
        <dbReference type="Proteomes" id="UP000028999"/>
    </source>
</evidence>
<sequence>MESTELQDIDFFSSFYDHTNSTFFTPTTNSLLSDSVSEDPVPPKPPNDEEDEYVAELTRQMTNYMLQDDEKHQKSCSGGSGSPQSTLWSPFASGNSSPIGPSREPTPPLSPVTVETKPVMIPSRSKQALIDDQIRSIQANVSSYSSIEGHHSQHDQIRQTSPHSVNHCDDSSSNSTIFYGLQLPKTHYQTGLVWFRRGFGLVFDFFSLKKNKNFAGCSTVIIPARVVEALKVHFDKLGVPSTFSSDIPPFHDALLVSMKNKNSRSTKGSSLTQAQSGPPYTAETSAQSHQEPPADLPHEWTY</sequence>
<gene>
    <name evidence="2" type="primary">BnaA02g07190D</name>
    <name evidence="2" type="ORF">GSBRNA2T00052697001</name>
</gene>
<dbReference type="OMA" id="HKARNCQ"/>
<accession>A0A078H5C4</accession>
<name>A0A078H5C4_BRANA</name>
<feature type="compositionally biased region" description="Polar residues" evidence="1">
    <location>
        <begin position="82"/>
        <end position="99"/>
    </location>
</feature>
<feature type="region of interest" description="Disordered" evidence="1">
    <location>
        <begin position="26"/>
        <end position="51"/>
    </location>
</feature>
<protein>
    <submittedName>
        <fullName evidence="2">BnaA02g07190D protein</fullName>
    </submittedName>
</protein>